<evidence type="ECO:0000259" key="7">
    <source>
        <dbReference type="PROSITE" id="PS51332"/>
    </source>
</evidence>
<dbReference type="PROSITE" id="PS51332">
    <property type="entry name" value="B12_BINDING"/>
    <property type="match status" value="1"/>
</dbReference>
<dbReference type="InterPro" id="IPR006394">
    <property type="entry name" value="GlmS"/>
</dbReference>
<keyword evidence="5 6" id="KW-0170">Cobalt</keyword>
<evidence type="ECO:0000256" key="5">
    <source>
        <dbReference type="ARBA" id="ARBA00023285"/>
    </source>
</evidence>
<dbReference type="GO" id="GO:0019670">
    <property type="term" value="P:anaerobic L-glutamate catabolic process"/>
    <property type="evidence" value="ECO:0007669"/>
    <property type="project" value="InterPro"/>
</dbReference>
<comment type="pathway">
    <text evidence="6">Amino-acid degradation; L-glutamate degradation via mesaconate pathway; acetate and pyruvate from L-glutamate: step 1/4.</text>
</comment>
<dbReference type="NCBIfam" id="TIGR01501">
    <property type="entry name" value="MthylAspMutase"/>
    <property type="match status" value="1"/>
</dbReference>
<reference evidence="9" key="1">
    <citation type="submission" date="2016-10" db="EMBL/GenBank/DDBJ databases">
        <authorList>
            <person name="Varghese N."/>
        </authorList>
    </citation>
    <scope>NUCLEOTIDE SEQUENCE [LARGE SCALE GENOMIC DNA]</scope>
    <source>
        <strain evidence="9">CGMCC 1.12284</strain>
    </source>
</reference>
<dbReference type="NCBIfam" id="NF002612">
    <property type="entry name" value="PRK02261.1"/>
    <property type="match status" value="1"/>
</dbReference>
<comment type="similarity">
    <text evidence="6">Belongs to the methylaspartate mutase GlmS subunit family.</text>
</comment>
<name>A0A1I0PDA3_9EURY</name>
<dbReference type="GO" id="GO:0019553">
    <property type="term" value="P:L-glutamate catabolic process via L-citramalate"/>
    <property type="evidence" value="ECO:0007669"/>
    <property type="project" value="UniProtKB-UniRule"/>
</dbReference>
<feature type="binding site" evidence="6">
    <location>
        <begin position="23"/>
        <end position="27"/>
    </location>
    <ligand>
        <name>adenosylcob(III)alamin</name>
        <dbReference type="ChEBI" id="CHEBI:18408"/>
    </ligand>
</feature>
<evidence type="ECO:0000313" key="8">
    <source>
        <dbReference type="EMBL" id="SEW12164.1"/>
    </source>
</evidence>
<feature type="binding site" evidence="6">
    <location>
        <begin position="102"/>
        <end position="106"/>
    </location>
    <ligand>
        <name>adenosylcob(III)alamin</name>
        <dbReference type="ChEBI" id="CHEBI:18408"/>
    </ligand>
</feature>
<comment type="cofactor">
    <cofactor evidence="6">
        <name>adenosylcob(III)alamin</name>
        <dbReference type="ChEBI" id="CHEBI:18408"/>
    </cofactor>
</comment>
<gene>
    <name evidence="6" type="primary">glmS</name>
    <name evidence="8" type="ORF">SAMN05216285_2428</name>
</gene>
<evidence type="ECO:0000256" key="3">
    <source>
        <dbReference type="ARBA" id="ARBA00022723"/>
    </source>
</evidence>
<dbReference type="UniPathway" id="UPA00561">
    <property type="reaction ID" value="UER00617"/>
</dbReference>
<comment type="similarity">
    <text evidence="1">Belongs to the methylamine corrinoid protein family.</text>
</comment>
<comment type="subunit">
    <text evidence="6">Heterotetramer composed of 2 epsilon subunits (GlmE) and 2 sigma subunits (GlmS). GlmE exists as a homodimer and GlmS as a monomer.</text>
</comment>
<dbReference type="Proteomes" id="UP000183275">
    <property type="component" value="Unassembled WGS sequence"/>
</dbReference>
<dbReference type="HAMAP" id="MF_00526">
    <property type="entry name" value="Me_Asp_mutase_S"/>
    <property type="match status" value="1"/>
</dbReference>
<keyword evidence="9" id="KW-1185">Reference proteome</keyword>
<evidence type="ECO:0000256" key="4">
    <source>
        <dbReference type="ARBA" id="ARBA00023235"/>
    </source>
</evidence>
<dbReference type="InterPro" id="IPR036724">
    <property type="entry name" value="Cobalamin-bd_sf"/>
</dbReference>
<keyword evidence="3 6" id="KW-0479">Metal-binding</keyword>
<dbReference type="CDD" id="cd02072">
    <property type="entry name" value="Glm_B12_BD"/>
    <property type="match status" value="1"/>
</dbReference>
<feature type="binding site" description="axial binding residue" evidence="6">
    <location>
        <position position="26"/>
    </location>
    <ligand>
        <name>adenosylcob(III)alamin</name>
        <dbReference type="ChEBI" id="CHEBI:18408"/>
    </ligand>
    <ligandPart>
        <name>Co</name>
        <dbReference type="ChEBI" id="CHEBI:27638"/>
    </ligandPart>
</feature>
<dbReference type="AlphaFoldDB" id="A0A1I0PDA3"/>
<proteinExistence type="inferred from homology"/>
<keyword evidence="4 6" id="KW-0413">Isomerase</keyword>
<dbReference type="GO" id="GO:0031419">
    <property type="term" value="F:cobalamin binding"/>
    <property type="evidence" value="ECO:0007669"/>
    <property type="project" value="UniProtKB-KW"/>
</dbReference>
<dbReference type="Pfam" id="PF02310">
    <property type="entry name" value="B12-binding"/>
    <property type="match status" value="1"/>
</dbReference>
<evidence type="ECO:0000256" key="1">
    <source>
        <dbReference type="ARBA" id="ARBA00010854"/>
    </source>
</evidence>
<dbReference type="Gene3D" id="3.40.50.280">
    <property type="entry name" value="Cobalamin-binding domain"/>
    <property type="match status" value="1"/>
</dbReference>
<evidence type="ECO:0000256" key="2">
    <source>
        <dbReference type="ARBA" id="ARBA00022628"/>
    </source>
</evidence>
<dbReference type="SUPFAM" id="SSF52242">
    <property type="entry name" value="Cobalamin (vitamin B12)-binding domain"/>
    <property type="match status" value="1"/>
</dbReference>
<comment type="function">
    <text evidence="6">Catalyzes the carbon skeleton rearrangement of L-glutamate to L-threo-3-methylaspartate ((2S,3S)-3-methylaspartate).</text>
</comment>
<organism evidence="8 9">
    <name type="scientific">Natrinema salifodinae</name>
    <dbReference type="NCBI Taxonomy" id="1202768"/>
    <lineage>
        <taxon>Archaea</taxon>
        <taxon>Methanobacteriati</taxon>
        <taxon>Methanobacteriota</taxon>
        <taxon>Stenosarchaea group</taxon>
        <taxon>Halobacteria</taxon>
        <taxon>Halobacteriales</taxon>
        <taxon>Natrialbaceae</taxon>
        <taxon>Natrinema</taxon>
    </lineage>
</organism>
<dbReference type="GO" id="GO:0050097">
    <property type="term" value="F:methylaspartate mutase activity"/>
    <property type="evidence" value="ECO:0007669"/>
    <property type="project" value="UniProtKB-UniRule"/>
</dbReference>
<evidence type="ECO:0000313" key="9">
    <source>
        <dbReference type="Proteomes" id="UP000183275"/>
    </source>
</evidence>
<dbReference type="GO" id="GO:0046872">
    <property type="term" value="F:metal ion binding"/>
    <property type="evidence" value="ECO:0007669"/>
    <property type="project" value="UniProtKB-KW"/>
</dbReference>
<keyword evidence="2 6" id="KW-0846">Cobalamin</keyword>
<dbReference type="STRING" id="1202768.SAMN05216285_2428"/>
<protein>
    <recommendedName>
        <fullName evidence="6">Glutamate mutase sigma subunit</fullName>
        <ecNumber evidence="6">5.4.99.1</ecNumber>
    </recommendedName>
    <alternativeName>
        <fullName evidence="6">Glutamate mutase S chain</fullName>
    </alternativeName>
    <alternativeName>
        <fullName evidence="6">Glutamate mutase small subunit</fullName>
    </alternativeName>
    <alternativeName>
        <fullName evidence="6">Methylaspartate mutase</fullName>
    </alternativeName>
</protein>
<feature type="domain" description="B12-binding" evidence="7">
    <location>
        <begin position="13"/>
        <end position="146"/>
    </location>
</feature>
<comment type="catalytic activity">
    <reaction evidence="6">
        <text>(2S,3S)-3-methyl-L-aspartate = L-glutamate</text>
        <dbReference type="Rhea" id="RHEA:12857"/>
        <dbReference type="ChEBI" id="CHEBI:29985"/>
        <dbReference type="ChEBI" id="CHEBI:58724"/>
        <dbReference type="EC" id="5.4.99.1"/>
    </reaction>
</comment>
<evidence type="ECO:0000256" key="6">
    <source>
        <dbReference type="HAMAP-Rule" id="MF_00526"/>
    </source>
</evidence>
<dbReference type="eggNOG" id="arCOG01710">
    <property type="taxonomic scope" value="Archaea"/>
</dbReference>
<dbReference type="EMBL" id="FOIS01000003">
    <property type="protein sequence ID" value="SEW12164.1"/>
    <property type="molecule type" value="Genomic_DNA"/>
</dbReference>
<feature type="binding site" evidence="6">
    <location>
        <begin position="71"/>
        <end position="73"/>
    </location>
    <ligand>
        <name>adenosylcob(III)alamin</name>
        <dbReference type="ChEBI" id="CHEBI:18408"/>
    </ligand>
</feature>
<accession>A0A1I0PDA3</accession>
<sequence>MAVPTVCGGTPMTETVILGVIGSDAHVVGITILEQALEAAGFDVVNLGVQTSQDEFVDAASATDAEAVLVSSLYGHAKQDCEGFHRRLAEADLDVTTYIGGNLAVGQDDFGETRQFFRELGFDRVFDSETDPAEAIEALKADLDLHSTETERESRSVSA</sequence>
<dbReference type="InterPro" id="IPR006158">
    <property type="entry name" value="Cobalamin-bd"/>
</dbReference>
<dbReference type="EC" id="5.4.99.1" evidence="6"/>